<reference evidence="4" key="2">
    <citation type="journal article" date="2022" name="BMC Genomics">
        <title>Comparative genome analysis of mycobacteria focusing on tRNA and non-coding RNA.</title>
        <authorList>
            <person name="Behra P.R.K."/>
            <person name="Pettersson B.M.F."/>
            <person name="Ramesh M."/>
            <person name="Das S."/>
            <person name="Dasgupta S."/>
            <person name="Kirsebom L.A."/>
        </authorList>
    </citation>
    <scope>NUCLEOTIDE SEQUENCE</scope>
    <source>
        <strain evidence="4">DSM 44615</strain>
    </source>
</reference>
<dbReference type="SUPFAM" id="SSF52172">
    <property type="entry name" value="CheY-like"/>
    <property type="match status" value="1"/>
</dbReference>
<dbReference type="InterPro" id="IPR050595">
    <property type="entry name" value="Bact_response_regulator"/>
</dbReference>
<name>A0A9X2YLG6_9MYCO</name>
<dbReference type="PROSITE" id="PS50110">
    <property type="entry name" value="RESPONSE_REGULATORY"/>
    <property type="match status" value="1"/>
</dbReference>
<dbReference type="AlphaFoldDB" id="A0A9X2YLG6"/>
<comment type="caution">
    <text evidence="4">The sequence shown here is derived from an EMBL/GenBank/DDBJ whole genome shotgun (WGS) entry which is preliminary data.</text>
</comment>
<dbReference type="RefSeq" id="WP_264011500.1">
    <property type="nucleotide sequence ID" value="NZ_JACKSJ010000039.1"/>
</dbReference>
<evidence type="ECO:0000313" key="4">
    <source>
        <dbReference type="EMBL" id="MCV7169309.1"/>
    </source>
</evidence>
<dbReference type="PANTHER" id="PTHR44591:SF18">
    <property type="entry name" value="REGULATORY PROTEIN"/>
    <property type="match status" value="1"/>
</dbReference>
<dbReference type="InterPro" id="IPR011006">
    <property type="entry name" value="CheY-like_superfamily"/>
</dbReference>
<dbReference type="Gene3D" id="3.40.50.2300">
    <property type="match status" value="1"/>
</dbReference>
<evidence type="ECO:0000259" key="3">
    <source>
        <dbReference type="PROSITE" id="PS50110"/>
    </source>
</evidence>
<dbReference type="PANTHER" id="PTHR44591">
    <property type="entry name" value="STRESS RESPONSE REGULATOR PROTEIN 1"/>
    <property type="match status" value="1"/>
</dbReference>
<feature type="modified residue" description="4-aspartylphosphate" evidence="2">
    <location>
        <position position="52"/>
    </location>
</feature>
<dbReference type="CDD" id="cd17535">
    <property type="entry name" value="REC_NarL-like"/>
    <property type="match status" value="1"/>
</dbReference>
<feature type="domain" description="Response regulatory" evidence="3">
    <location>
        <begin position="2"/>
        <end position="119"/>
    </location>
</feature>
<keyword evidence="5" id="KW-1185">Reference proteome</keyword>
<dbReference type="GO" id="GO:0000160">
    <property type="term" value="P:phosphorelay signal transduction system"/>
    <property type="evidence" value="ECO:0007669"/>
    <property type="project" value="InterPro"/>
</dbReference>
<evidence type="ECO:0000256" key="2">
    <source>
        <dbReference type="PROSITE-ProRule" id="PRU00169"/>
    </source>
</evidence>
<dbReference type="InterPro" id="IPR001789">
    <property type="entry name" value="Sig_transdc_resp-reg_receiver"/>
</dbReference>
<sequence length="128" mass="13140">MRCLIVDDSADFRAAARSMLERGGITVVASAADGDEAQRLCGELRPDLALVDIDLGGESGFDVAERICGADAKHRPAVILISTFAEQDLAELIAASPAAGFVSKMALSADAIRDVLAGVAGLSGPQGR</sequence>
<evidence type="ECO:0000313" key="5">
    <source>
        <dbReference type="Proteomes" id="UP001140293"/>
    </source>
</evidence>
<dbReference type="EMBL" id="JACKSJ010000039">
    <property type="protein sequence ID" value="MCV7169309.1"/>
    <property type="molecule type" value="Genomic_DNA"/>
</dbReference>
<organism evidence="4 5">
    <name type="scientific">[Mycobacterium] manitobense</name>
    <dbReference type="NCBI Taxonomy" id="190147"/>
    <lineage>
        <taxon>Bacteria</taxon>
        <taxon>Bacillati</taxon>
        <taxon>Actinomycetota</taxon>
        <taxon>Actinomycetes</taxon>
        <taxon>Mycobacteriales</taxon>
        <taxon>Mycobacteriaceae</taxon>
        <taxon>Mycolicibacterium</taxon>
    </lineage>
</organism>
<keyword evidence="1 2" id="KW-0597">Phosphoprotein</keyword>
<protein>
    <submittedName>
        <fullName evidence="4">Response regulator transcription factor</fullName>
    </submittedName>
</protein>
<dbReference type="InterPro" id="IPR058245">
    <property type="entry name" value="NreC/VraR/RcsB-like_REC"/>
</dbReference>
<evidence type="ECO:0000256" key="1">
    <source>
        <dbReference type="ARBA" id="ARBA00022553"/>
    </source>
</evidence>
<dbReference type="Pfam" id="PF00072">
    <property type="entry name" value="Response_reg"/>
    <property type="match status" value="1"/>
</dbReference>
<reference evidence="4" key="1">
    <citation type="submission" date="2020-07" db="EMBL/GenBank/DDBJ databases">
        <authorList>
            <person name="Pettersson B.M.F."/>
            <person name="Behra P.R.K."/>
            <person name="Ramesh M."/>
            <person name="Das S."/>
            <person name="Dasgupta S."/>
            <person name="Kirsebom L.A."/>
        </authorList>
    </citation>
    <scope>NUCLEOTIDE SEQUENCE</scope>
    <source>
        <strain evidence="4">DSM 44615</strain>
    </source>
</reference>
<proteinExistence type="predicted"/>
<dbReference type="SMART" id="SM00448">
    <property type="entry name" value="REC"/>
    <property type="match status" value="1"/>
</dbReference>
<dbReference type="Proteomes" id="UP001140293">
    <property type="component" value="Unassembled WGS sequence"/>
</dbReference>
<accession>A0A9X2YLG6</accession>
<gene>
    <name evidence="4" type="ORF">H7I41_05130</name>
</gene>